<keyword evidence="1" id="KW-0723">Serine/threonine-protein kinase</keyword>
<keyword evidence="1" id="KW-0808">Transferase</keyword>
<keyword evidence="4" id="KW-0547">Nucleotide-binding</keyword>
<feature type="domain" description="Histidine kinase/HSP90-like ATPase" evidence="3">
    <location>
        <begin position="15"/>
        <end position="119"/>
    </location>
</feature>
<comment type="caution">
    <text evidence="4">The sequence shown here is derived from an EMBL/GenBank/DDBJ whole genome shotgun (WGS) entry which is preliminary data.</text>
</comment>
<feature type="compositionally biased region" description="Low complexity" evidence="2">
    <location>
        <begin position="139"/>
        <end position="156"/>
    </location>
</feature>
<dbReference type="InterPro" id="IPR036890">
    <property type="entry name" value="HATPase_C_sf"/>
</dbReference>
<dbReference type="PANTHER" id="PTHR35526:SF3">
    <property type="entry name" value="ANTI-SIGMA-F FACTOR RSBW"/>
    <property type="match status" value="1"/>
</dbReference>
<dbReference type="Gene3D" id="3.30.565.10">
    <property type="entry name" value="Histidine kinase-like ATPase, C-terminal domain"/>
    <property type="match status" value="1"/>
</dbReference>
<keyword evidence="4" id="KW-0067">ATP-binding</keyword>
<dbReference type="Proteomes" id="UP001348265">
    <property type="component" value="Unassembled WGS sequence"/>
</dbReference>
<dbReference type="CDD" id="cd16936">
    <property type="entry name" value="HATPase_RsbW-like"/>
    <property type="match status" value="1"/>
</dbReference>
<dbReference type="RefSeq" id="WP_050510224.1">
    <property type="nucleotide sequence ID" value="NZ_JAVFKM010000002.1"/>
</dbReference>
<evidence type="ECO:0000256" key="1">
    <source>
        <dbReference type="ARBA" id="ARBA00022527"/>
    </source>
</evidence>
<evidence type="ECO:0000259" key="3">
    <source>
        <dbReference type="Pfam" id="PF13581"/>
    </source>
</evidence>
<protein>
    <submittedName>
        <fullName evidence="4">ATP-binding protein</fullName>
    </submittedName>
</protein>
<keyword evidence="1" id="KW-0418">Kinase</keyword>
<dbReference type="SUPFAM" id="SSF55874">
    <property type="entry name" value="ATPase domain of HSP90 chaperone/DNA topoisomerase II/histidine kinase"/>
    <property type="match status" value="1"/>
</dbReference>
<name>A0ABU7WM86_9ACTN</name>
<dbReference type="PANTHER" id="PTHR35526">
    <property type="entry name" value="ANTI-SIGMA-F FACTOR RSBW-RELATED"/>
    <property type="match status" value="1"/>
</dbReference>
<dbReference type="InterPro" id="IPR050267">
    <property type="entry name" value="Anti-sigma-factor_SerPK"/>
</dbReference>
<feature type="region of interest" description="Disordered" evidence="2">
    <location>
        <begin position="139"/>
        <end position="166"/>
    </location>
</feature>
<dbReference type="Pfam" id="PF13581">
    <property type="entry name" value="HATPase_c_2"/>
    <property type="match status" value="1"/>
</dbReference>
<evidence type="ECO:0000313" key="4">
    <source>
        <dbReference type="EMBL" id="MEF3112623.1"/>
    </source>
</evidence>
<dbReference type="EMBL" id="JAVFKM010000002">
    <property type="protein sequence ID" value="MEF3112623.1"/>
    <property type="molecule type" value="Genomic_DNA"/>
</dbReference>
<evidence type="ECO:0000256" key="2">
    <source>
        <dbReference type="SAM" id="MobiDB-lite"/>
    </source>
</evidence>
<dbReference type="GO" id="GO:0005524">
    <property type="term" value="F:ATP binding"/>
    <property type="evidence" value="ECO:0007669"/>
    <property type="project" value="UniProtKB-KW"/>
</dbReference>
<proteinExistence type="predicted"/>
<organism evidence="4 5">
    <name type="scientific">Streptomyces chrestomyceticus</name>
    <dbReference type="NCBI Taxonomy" id="68185"/>
    <lineage>
        <taxon>Bacteria</taxon>
        <taxon>Bacillati</taxon>
        <taxon>Actinomycetota</taxon>
        <taxon>Actinomycetes</taxon>
        <taxon>Kitasatosporales</taxon>
        <taxon>Streptomycetaceae</taxon>
        <taxon>Streptomyces</taxon>
    </lineage>
</organism>
<gene>
    <name evidence="4" type="ORF">RB636_05320</name>
</gene>
<dbReference type="InterPro" id="IPR003594">
    <property type="entry name" value="HATPase_dom"/>
</dbReference>
<reference evidence="4 5" key="1">
    <citation type="submission" date="2023-08" db="EMBL/GenBank/DDBJ databases">
        <authorList>
            <person name="Sharma P."/>
            <person name="Verma V."/>
            <person name="Mohan M.K."/>
            <person name="Dubey A.K."/>
        </authorList>
    </citation>
    <scope>NUCLEOTIDE SEQUENCE [LARGE SCALE GENOMIC DNA]</scope>
    <source>
        <strain evidence="4 5">ADP4</strain>
    </source>
</reference>
<accession>A0ABU7WM86</accession>
<evidence type="ECO:0000313" key="5">
    <source>
        <dbReference type="Proteomes" id="UP001348265"/>
    </source>
</evidence>
<sequence>MNDGNSPLQNEWWLPRHPRSARRARKYLRELAEVWQLQAEATYTAVLMLSELTANACVHSRAPRGRYVRVRCLLHTGRLRVEVSDAGFAMPEPRVADCYDEDGRGLALVAALADEWGVYPRPYGIGKVVWFEVSDCLSPSGPNSGPHSGPNSGPGSLLRETAEEVQ</sequence>
<keyword evidence="5" id="KW-1185">Reference proteome</keyword>